<feature type="transmembrane region" description="Helical" evidence="7">
    <location>
        <begin position="98"/>
        <end position="113"/>
    </location>
</feature>
<evidence type="ECO:0000259" key="8">
    <source>
        <dbReference type="PROSITE" id="PS50112"/>
    </source>
</evidence>
<evidence type="ECO:0000256" key="3">
    <source>
        <dbReference type="ARBA" id="ARBA00022553"/>
    </source>
</evidence>
<feature type="transmembrane region" description="Helical" evidence="7">
    <location>
        <begin position="36"/>
        <end position="64"/>
    </location>
</feature>
<dbReference type="InterPro" id="IPR013767">
    <property type="entry name" value="PAS_fold"/>
</dbReference>
<gene>
    <name evidence="10" type="ORF">A4D02_09805</name>
</gene>
<evidence type="ECO:0000256" key="5">
    <source>
        <dbReference type="ARBA" id="ARBA00022777"/>
    </source>
</evidence>
<protein>
    <recommendedName>
        <fullName evidence="2">histidine kinase</fullName>
        <ecNumber evidence="2">2.7.13.3</ecNumber>
    </recommendedName>
</protein>
<evidence type="ECO:0000256" key="7">
    <source>
        <dbReference type="SAM" id="Phobius"/>
    </source>
</evidence>
<keyword evidence="11" id="KW-1185">Reference proteome</keyword>
<keyword evidence="4" id="KW-0808">Transferase</keyword>
<keyword evidence="6" id="KW-0175">Coiled coil</keyword>
<dbReference type="InterPro" id="IPR036097">
    <property type="entry name" value="HisK_dim/P_sf"/>
</dbReference>
<dbReference type="InterPro" id="IPR000014">
    <property type="entry name" value="PAS"/>
</dbReference>
<feature type="transmembrane region" description="Helical" evidence="7">
    <location>
        <begin position="76"/>
        <end position="92"/>
    </location>
</feature>
<feature type="transmembrane region" description="Helical" evidence="7">
    <location>
        <begin position="147"/>
        <end position="167"/>
    </location>
</feature>
<dbReference type="PANTHER" id="PTHR43304:SF1">
    <property type="entry name" value="PAC DOMAIN-CONTAINING PROTEIN"/>
    <property type="match status" value="1"/>
</dbReference>
<comment type="caution">
    <text evidence="10">The sequence shown here is derived from an EMBL/GenBank/DDBJ whole genome shotgun (WGS) entry which is preliminary data.</text>
</comment>
<name>A0ABX3NRR5_9BACT</name>
<dbReference type="RefSeq" id="WP_014218747.1">
    <property type="nucleotide sequence ID" value="NZ_LWBO01000034.1"/>
</dbReference>
<dbReference type="EMBL" id="LWBO01000034">
    <property type="protein sequence ID" value="OQP43768.1"/>
    <property type="molecule type" value="Genomic_DNA"/>
</dbReference>
<dbReference type="PANTHER" id="PTHR43304">
    <property type="entry name" value="PHYTOCHROME-LIKE PROTEIN CPH1"/>
    <property type="match status" value="1"/>
</dbReference>
<reference evidence="10 11" key="1">
    <citation type="submission" date="2016-04" db="EMBL/GenBank/DDBJ databases">
        <authorList>
            <person name="Chen L."/>
            <person name="Zhuang W."/>
            <person name="Wang G."/>
        </authorList>
    </citation>
    <scope>NUCLEOTIDE SEQUENCE [LARGE SCALE GENOMIC DNA]</scope>
    <source>
        <strain evidence="11">GR20</strain>
    </source>
</reference>
<dbReference type="Proteomes" id="UP000192277">
    <property type="component" value="Unassembled WGS sequence"/>
</dbReference>
<evidence type="ECO:0000313" key="10">
    <source>
        <dbReference type="EMBL" id="OQP43768.1"/>
    </source>
</evidence>
<keyword evidence="7" id="KW-0472">Membrane</keyword>
<feature type="coiled-coil region" evidence="6">
    <location>
        <begin position="291"/>
        <end position="322"/>
    </location>
</feature>
<dbReference type="Gene3D" id="1.10.287.130">
    <property type="match status" value="1"/>
</dbReference>
<evidence type="ECO:0000313" key="11">
    <source>
        <dbReference type="Proteomes" id="UP000192277"/>
    </source>
</evidence>
<dbReference type="InterPro" id="IPR000700">
    <property type="entry name" value="PAS-assoc_C"/>
</dbReference>
<evidence type="ECO:0000259" key="9">
    <source>
        <dbReference type="PROSITE" id="PS50113"/>
    </source>
</evidence>
<dbReference type="EC" id="2.7.13.3" evidence="2"/>
<dbReference type="CDD" id="cd00082">
    <property type="entry name" value="HisKA"/>
    <property type="match status" value="1"/>
</dbReference>
<keyword evidence="5" id="KW-0418">Kinase</keyword>
<organism evidence="10 11">
    <name type="scientific">Niastella koreensis</name>
    <dbReference type="NCBI Taxonomy" id="354356"/>
    <lineage>
        <taxon>Bacteria</taxon>
        <taxon>Pseudomonadati</taxon>
        <taxon>Bacteroidota</taxon>
        <taxon>Chitinophagia</taxon>
        <taxon>Chitinophagales</taxon>
        <taxon>Chitinophagaceae</taxon>
        <taxon>Niastella</taxon>
    </lineage>
</organism>
<comment type="catalytic activity">
    <reaction evidence="1">
        <text>ATP + protein L-histidine = ADP + protein N-phospho-L-histidine.</text>
        <dbReference type="EC" id="2.7.13.3"/>
    </reaction>
</comment>
<keyword evidence="3" id="KW-0597">Phosphoprotein</keyword>
<dbReference type="Pfam" id="PF00989">
    <property type="entry name" value="PAS"/>
    <property type="match status" value="1"/>
</dbReference>
<dbReference type="SMART" id="SM00388">
    <property type="entry name" value="HisKA"/>
    <property type="match status" value="1"/>
</dbReference>
<dbReference type="Gene3D" id="3.30.450.20">
    <property type="entry name" value="PAS domain"/>
    <property type="match status" value="1"/>
</dbReference>
<evidence type="ECO:0000256" key="2">
    <source>
        <dbReference type="ARBA" id="ARBA00012438"/>
    </source>
</evidence>
<evidence type="ECO:0000256" key="4">
    <source>
        <dbReference type="ARBA" id="ARBA00022679"/>
    </source>
</evidence>
<accession>A0ABX3NRR5</accession>
<dbReference type="Pfam" id="PF00512">
    <property type="entry name" value="HisKA"/>
    <property type="match status" value="1"/>
</dbReference>
<dbReference type="CDD" id="cd00130">
    <property type="entry name" value="PAS"/>
    <property type="match status" value="1"/>
</dbReference>
<keyword evidence="7" id="KW-0812">Transmembrane</keyword>
<proteinExistence type="predicted"/>
<sequence>MQQQIPTIHKPATLSGAAILNAYTVIAIAYCGSFSFLYYFVASNVFLAVLHFLALLGVITNYVLLKRSKEYDRTEFIMTIGTVVVIGMFASGGWDDTGFLWPFAFLPFVFYLTEPGKSIYWIGALIIGCGIATGLQFAGIIRQPWSGIAVMNFFACLTVFLACNFFIKRKALNYKEVLDYTHRLLQSSIDPFFTIDEHGRIKDVNLACEKITGIAADELKGSSFAVHFNSPVLAEIFCRLALTDGKVVNYRLVITPENEEPVELLFNAALYRDEKGRFRNIFAVGRDITEGRKLEKQLREFNEELEAQVKMQTKQLAQKAAEQEQFSYFASHDLQEPLNTTAGFVRLLQQKYKDRSDPESEKYFNYIMQSTERMKALIRELLEQHTGGDSPPR</sequence>
<dbReference type="InterPro" id="IPR035965">
    <property type="entry name" value="PAS-like_dom_sf"/>
</dbReference>
<dbReference type="SMART" id="SM00091">
    <property type="entry name" value="PAS"/>
    <property type="match status" value="1"/>
</dbReference>
<evidence type="ECO:0000256" key="1">
    <source>
        <dbReference type="ARBA" id="ARBA00000085"/>
    </source>
</evidence>
<dbReference type="PROSITE" id="PS50112">
    <property type="entry name" value="PAS"/>
    <property type="match status" value="1"/>
</dbReference>
<dbReference type="SUPFAM" id="SSF47384">
    <property type="entry name" value="Homodimeric domain of signal transducing histidine kinase"/>
    <property type="match status" value="1"/>
</dbReference>
<feature type="domain" description="PAS" evidence="8">
    <location>
        <begin position="177"/>
        <end position="231"/>
    </location>
</feature>
<dbReference type="InterPro" id="IPR052162">
    <property type="entry name" value="Sensor_kinase/Photoreceptor"/>
</dbReference>
<dbReference type="NCBIfam" id="TIGR00229">
    <property type="entry name" value="sensory_box"/>
    <property type="match status" value="1"/>
</dbReference>
<evidence type="ECO:0000256" key="6">
    <source>
        <dbReference type="SAM" id="Coils"/>
    </source>
</evidence>
<feature type="transmembrane region" description="Helical" evidence="7">
    <location>
        <begin position="120"/>
        <end position="141"/>
    </location>
</feature>
<dbReference type="InterPro" id="IPR003661">
    <property type="entry name" value="HisK_dim/P_dom"/>
</dbReference>
<keyword evidence="7" id="KW-1133">Transmembrane helix</keyword>
<dbReference type="PROSITE" id="PS50113">
    <property type="entry name" value="PAC"/>
    <property type="match status" value="1"/>
</dbReference>
<dbReference type="SUPFAM" id="SSF55785">
    <property type="entry name" value="PYP-like sensor domain (PAS domain)"/>
    <property type="match status" value="1"/>
</dbReference>
<feature type="domain" description="PAC" evidence="9">
    <location>
        <begin position="246"/>
        <end position="300"/>
    </location>
</feature>